<evidence type="ECO:0000256" key="8">
    <source>
        <dbReference type="ARBA" id="ARBA00022848"/>
    </source>
</evidence>
<keyword evidence="5 13" id="KW-0349">Heme</keyword>
<proteinExistence type="inferred from homology"/>
<evidence type="ECO:0000256" key="7">
    <source>
        <dbReference type="ARBA" id="ARBA00022824"/>
    </source>
</evidence>
<evidence type="ECO:0000256" key="3">
    <source>
        <dbReference type="ARBA" id="ARBA00004406"/>
    </source>
</evidence>
<evidence type="ECO:0000313" key="16">
    <source>
        <dbReference type="Proteomes" id="UP001162162"/>
    </source>
</evidence>
<evidence type="ECO:0000256" key="6">
    <source>
        <dbReference type="ARBA" id="ARBA00022723"/>
    </source>
</evidence>
<dbReference type="InterPro" id="IPR050476">
    <property type="entry name" value="Insect_CytP450_Detox"/>
</dbReference>
<protein>
    <recommendedName>
        <fullName evidence="17">Cytochrome P450</fullName>
    </recommendedName>
</protein>
<comment type="caution">
    <text evidence="15">The sequence shown here is derived from an EMBL/GenBank/DDBJ whole genome shotgun (WGS) entry which is preliminary data.</text>
</comment>
<reference evidence="15" key="1">
    <citation type="journal article" date="2023" name="Insect Mol. Biol.">
        <title>Genome sequencing provides insights into the evolution of gene families encoding plant cell wall-degrading enzymes in longhorned beetles.</title>
        <authorList>
            <person name="Shin N.R."/>
            <person name="Okamura Y."/>
            <person name="Kirsch R."/>
            <person name="Pauchet Y."/>
        </authorList>
    </citation>
    <scope>NUCLEOTIDE SEQUENCE</scope>
    <source>
        <strain evidence="15">AMC_N1</strain>
    </source>
</reference>
<evidence type="ECO:0000256" key="10">
    <source>
        <dbReference type="ARBA" id="ARBA00023004"/>
    </source>
</evidence>
<evidence type="ECO:0000256" key="4">
    <source>
        <dbReference type="ARBA" id="ARBA00010617"/>
    </source>
</evidence>
<organism evidence="15 16">
    <name type="scientific">Aromia moschata</name>
    <dbReference type="NCBI Taxonomy" id="1265417"/>
    <lineage>
        <taxon>Eukaryota</taxon>
        <taxon>Metazoa</taxon>
        <taxon>Ecdysozoa</taxon>
        <taxon>Arthropoda</taxon>
        <taxon>Hexapoda</taxon>
        <taxon>Insecta</taxon>
        <taxon>Pterygota</taxon>
        <taxon>Neoptera</taxon>
        <taxon>Endopterygota</taxon>
        <taxon>Coleoptera</taxon>
        <taxon>Polyphaga</taxon>
        <taxon>Cucujiformia</taxon>
        <taxon>Chrysomeloidea</taxon>
        <taxon>Cerambycidae</taxon>
        <taxon>Cerambycinae</taxon>
        <taxon>Callichromatini</taxon>
        <taxon>Aromia</taxon>
    </lineage>
</organism>
<keyword evidence="8" id="KW-0492">Microsome</keyword>
<keyword evidence="7" id="KW-0256">Endoplasmic reticulum</keyword>
<dbReference type="PANTHER" id="PTHR24292:SF103">
    <property type="entry name" value="CYTOCHROME P450 6BS1"/>
    <property type="match status" value="1"/>
</dbReference>
<dbReference type="InterPro" id="IPR036396">
    <property type="entry name" value="Cyt_P450_sf"/>
</dbReference>
<sequence>MSNFIFKQKYSACFARVVIDEHIFRNHEEIPPAPVFLRKCTKTYQVPDTDVYIKEGLSVLIPCYGLHRDPEYFPDPETFDPDRFHEQNKSKMWDYTYMPFGDGPRNCIGMRFAMLQAKIALSLTLKNFKFRLSKRTKLPLKMEKKGIILAAIGGLWIDLDPISP</sequence>
<keyword evidence="11 14" id="KW-0503">Monooxygenase</keyword>
<comment type="cofactor">
    <cofactor evidence="1 13">
        <name>heme</name>
        <dbReference type="ChEBI" id="CHEBI:30413"/>
    </cofactor>
</comment>
<dbReference type="InterPro" id="IPR017972">
    <property type="entry name" value="Cyt_P450_CS"/>
</dbReference>
<evidence type="ECO:0000256" key="13">
    <source>
        <dbReference type="PIRSR" id="PIRSR602401-1"/>
    </source>
</evidence>
<keyword evidence="12" id="KW-0472">Membrane</keyword>
<comment type="similarity">
    <text evidence="4 14">Belongs to the cytochrome P450 family.</text>
</comment>
<dbReference type="PANTHER" id="PTHR24292">
    <property type="entry name" value="CYTOCHROME P450"/>
    <property type="match status" value="1"/>
</dbReference>
<evidence type="ECO:0000313" key="15">
    <source>
        <dbReference type="EMBL" id="KAJ8934435.1"/>
    </source>
</evidence>
<dbReference type="GO" id="GO:0005506">
    <property type="term" value="F:iron ion binding"/>
    <property type="evidence" value="ECO:0007669"/>
    <property type="project" value="InterPro"/>
</dbReference>
<keyword evidence="9 14" id="KW-0560">Oxidoreductase</keyword>
<evidence type="ECO:0000256" key="14">
    <source>
        <dbReference type="RuleBase" id="RU000461"/>
    </source>
</evidence>
<keyword evidence="10 13" id="KW-0408">Iron</keyword>
<evidence type="ECO:0000256" key="9">
    <source>
        <dbReference type="ARBA" id="ARBA00023002"/>
    </source>
</evidence>
<evidence type="ECO:0000256" key="2">
    <source>
        <dbReference type="ARBA" id="ARBA00004174"/>
    </source>
</evidence>
<comment type="subcellular location">
    <subcellularLocation>
        <location evidence="3">Endoplasmic reticulum membrane</location>
        <topology evidence="3">Peripheral membrane protein</topology>
    </subcellularLocation>
    <subcellularLocation>
        <location evidence="2">Microsome membrane</location>
        <topology evidence="2">Peripheral membrane protein</topology>
    </subcellularLocation>
</comment>
<dbReference type="AlphaFoldDB" id="A0AAV8X7B4"/>
<evidence type="ECO:0000256" key="1">
    <source>
        <dbReference type="ARBA" id="ARBA00001971"/>
    </source>
</evidence>
<dbReference type="Pfam" id="PF00067">
    <property type="entry name" value="p450"/>
    <property type="match status" value="1"/>
</dbReference>
<evidence type="ECO:0008006" key="17">
    <source>
        <dbReference type="Google" id="ProtNLM"/>
    </source>
</evidence>
<dbReference type="PROSITE" id="PS00086">
    <property type="entry name" value="CYTOCHROME_P450"/>
    <property type="match status" value="1"/>
</dbReference>
<evidence type="ECO:0000256" key="11">
    <source>
        <dbReference type="ARBA" id="ARBA00023033"/>
    </source>
</evidence>
<dbReference type="GO" id="GO:0005789">
    <property type="term" value="C:endoplasmic reticulum membrane"/>
    <property type="evidence" value="ECO:0007669"/>
    <property type="project" value="UniProtKB-SubCell"/>
</dbReference>
<keyword evidence="16" id="KW-1185">Reference proteome</keyword>
<feature type="binding site" description="axial binding residue" evidence="13">
    <location>
        <position position="107"/>
    </location>
    <ligand>
        <name>heme</name>
        <dbReference type="ChEBI" id="CHEBI:30413"/>
    </ligand>
    <ligandPart>
        <name>Fe</name>
        <dbReference type="ChEBI" id="CHEBI:18248"/>
    </ligandPart>
</feature>
<dbReference type="GO" id="GO:0016705">
    <property type="term" value="F:oxidoreductase activity, acting on paired donors, with incorporation or reduction of molecular oxygen"/>
    <property type="evidence" value="ECO:0007669"/>
    <property type="project" value="InterPro"/>
</dbReference>
<dbReference type="InterPro" id="IPR001128">
    <property type="entry name" value="Cyt_P450"/>
</dbReference>
<dbReference type="SUPFAM" id="SSF48264">
    <property type="entry name" value="Cytochrome P450"/>
    <property type="match status" value="1"/>
</dbReference>
<keyword evidence="6 13" id="KW-0479">Metal-binding</keyword>
<dbReference type="GO" id="GO:0020037">
    <property type="term" value="F:heme binding"/>
    <property type="evidence" value="ECO:0007669"/>
    <property type="project" value="InterPro"/>
</dbReference>
<dbReference type="GO" id="GO:0004497">
    <property type="term" value="F:monooxygenase activity"/>
    <property type="evidence" value="ECO:0007669"/>
    <property type="project" value="UniProtKB-KW"/>
</dbReference>
<accession>A0AAV8X7B4</accession>
<dbReference type="EMBL" id="JAPWTK010001044">
    <property type="protein sequence ID" value="KAJ8934435.1"/>
    <property type="molecule type" value="Genomic_DNA"/>
</dbReference>
<dbReference type="PRINTS" id="PR00463">
    <property type="entry name" value="EP450I"/>
</dbReference>
<evidence type="ECO:0000256" key="5">
    <source>
        <dbReference type="ARBA" id="ARBA00022617"/>
    </source>
</evidence>
<gene>
    <name evidence="15" type="ORF">NQ318_017136</name>
</gene>
<name>A0AAV8X7B4_9CUCU</name>
<dbReference type="InterPro" id="IPR002401">
    <property type="entry name" value="Cyt_P450_E_grp-I"/>
</dbReference>
<evidence type="ECO:0000256" key="12">
    <source>
        <dbReference type="ARBA" id="ARBA00023136"/>
    </source>
</evidence>
<dbReference type="Gene3D" id="1.10.630.10">
    <property type="entry name" value="Cytochrome P450"/>
    <property type="match status" value="1"/>
</dbReference>
<dbReference type="Proteomes" id="UP001162162">
    <property type="component" value="Unassembled WGS sequence"/>
</dbReference>